<sequence length="124" mass="14964">TGKIISNELKLPVILTSSLREHRGKVLRENKKYWNKEETKQFNELKSFLKEISKKPNKDETILLVDHGNTNRLIISHFLKISTKKLLFFRQKNSCINMIYWMDKFKNWRLEIMNDYSHLPEKLK</sequence>
<dbReference type="InterPro" id="IPR029033">
    <property type="entry name" value="His_PPase_superfam"/>
</dbReference>
<dbReference type="SUPFAM" id="SSF53254">
    <property type="entry name" value="Phosphoglycerate mutase-like"/>
    <property type="match status" value="1"/>
</dbReference>
<dbReference type="Pfam" id="PF00300">
    <property type="entry name" value="His_Phos_1"/>
    <property type="match status" value="1"/>
</dbReference>
<organism evidence="1">
    <name type="scientific">marine sediment metagenome</name>
    <dbReference type="NCBI Taxonomy" id="412755"/>
    <lineage>
        <taxon>unclassified sequences</taxon>
        <taxon>metagenomes</taxon>
        <taxon>ecological metagenomes</taxon>
    </lineage>
</organism>
<gene>
    <name evidence="1" type="ORF">S06H3_45975</name>
</gene>
<accession>X1P473</accession>
<comment type="caution">
    <text evidence="1">The sequence shown here is derived from an EMBL/GenBank/DDBJ whole genome shotgun (WGS) entry which is preliminary data.</text>
</comment>
<dbReference type="Gene3D" id="3.40.50.1240">
    <property type="entry name" value="Phosphoglycerate mutase-like"/>
    <property type="match status" value="1"/>
</dbReference>
<dbReference type="InterPro" id="IPR013078">
    <property type="entry name" value="His_Pase_superF_clade-1"/>
</dbReference>
<evidence type="ECO:0000313" key="1">
    <source>
        <dbReference type="EMBL" id="GAI37241.1"/>
    </source>
</evidence>
<dbReference type="EMBL" id="BARV01028761">
    <property type="protein sequence ID" value="GAI37241.1"/>
    <property type="molecule type" value="Genomic_DNA"/>
</dbReference>
<protein>
    <recommendedName>
        <fullName evidence="2">Histidine phosphatase family protein</fullName>
    </recommendedName>
</protein>
<feature type="non-terminal residue" evidence="1">
    <location>
        <position position="1"/>
    </location>
</feature>
<proteinExistence type="predicted"/>
<name>X1P473_9ZZZZ</name>
<reference evidence="1" key="1">
    <citation type="journal article" date="2014" name="Front. Microbiol.">
        <title>High frequency of phylogenetically diverse reductive dehalogenase-homologous genes in deep subseafloor sedimentary metagenomes.</title>
        <authorList>
            <person name="Kawai M."/>
            <person name="Futagami T."/>
            <person name="Toyoda A."/>
            <person name="Takaki Y."/>
            <person name="Nishi S."/>
            <person name="Hori S."/>
            <person name="Arai W."/>
            <person name="Tsubouchi T."/>
            <person name="Morono Y."/>
            <person name="Uchiyama I."/>
            <person name="Ito T."/>
            <person name="Fujiyama A."/>
            <person name="Inagaki F."/>
            <person name="Takami H."/>
        </authorList>
    </citation>
    <scope>NUCLEOTIDE SEQUENCE</scope>
    <source>
        <strain evidence="1">Expedition CK06-06</strain>
    </source>
</reference>
<evidence type="ECO:0008006" key="2">
    <source>
        <dbReference type="Google" id="ProtNLM"/>
    </source>
</evidence>
<dbReference type="AlphaFoldDB" id="X1P473"/>